<dbReference type="InterPro" id="IPR052345">
    <property type="entry name" value="Rad_response_metalloprotease"/>
</dbReference>
<accession>A0A6J7F1B3</accession>
<proteinExistence type="inferred from homology"/>
<dbReference type="PROSITE" id="PS50943">
    <property type="entry name" value="HTH_CROC1"/>
    <property type="match status" value="1"/>
</dbReference>
<feature type="domain" description="HTH cro/C1-type" evidence="3">
    <location>
        <begin position="11"/>
        <end position="69"/>
    </location>
</feature>
<dbReference type="Pfam" id="PF06114">
    <property type="entry name" value="Peptidase_M78"/>
    <property type="match status" value="1"/>
</dbReference>
<dbReference type="Pfam" id="PF01381">
    <property type="entry name" value="HTH_3"/>
    <property type="match status" value="1"/>
</dbReference>
<dbReference type="SMART" id="SM00530">
    <property type="entry name" value="HTH_XRE"/>
    <property type="match status" value="1"/>
</dbReference>
<evidence type="ECO:0000259" key="3">
    <source>
        <dbReference type="PROSITE" id="PS50943"/>
    </source>
</evidence>
<dbReference type="PANTHER" id="PTHR43236">
    <property type="entry name" value="ANTITOXIN HIGA1"/>
    <property type="match status" value="1"/>
</dbReference>
<dbReference type="Gene3D" id="1.10.260.40">
    <property type="entry name" value="lambda repressor-like DNA-binding domains"/>
    <property type="match status" value="1"/>
</dbReference>
<dbReference type="AlphaFoldDB" id="A0A6J7F1B3"/>
<evidence type="ECO:0000256" key="2">
    <source>
        <dbReference type="SAM" id="MobiDB-lite"/>
    </source>
</evidence>
<protein>
    <submittedName>
        <fullName evidence="4">Unannotated protein</fullName>
    </submittedName>
</protein>
<sequence>MTTPASTGERVRMLRLANNLSQTDLARALSEGSSVANSLVSKIENGRHAPDGTTLNSLASALGCTVGFLSRKPSALLATSPWLRAYADAPARAVESIVADNLLASETISTLGLKRIPDKIPVFTDDVNDDEAIERYALEVRSAAEIAEGAVVGNAMRAADRLGCVVLPLSSELGRHLGLSQRIDGVAFARVSRAGESYCSLPGDRQRFTIAHELGHLGLHADAGPPETADEARRIERQAHRFAGAFLAPAEPLLEDWHERGSRMTLTTLADLKATWGVSIKALVIRFQQLGIVSPDQATSLYKQISKRGWNKSEPVPITNEEPVWLSKALEHWSRTEVGLPGSAVASAAQAAGLSERHLARWVDWTPPPGDLDADVVALRPRDKDVPALSAPGRVLSIGQRSRGRSVSKDQGPGN</sequence>
<dbReference type="InterPro" id="IPR001387">
    <property type="entry name" value="Cro/C1-type_HTH"/>
</dbReference>
<evidence type="ECO:0000313" key="4">
    <source>
        <dbReference type="EMBL" id="CAB4887364.1"/>
    </source>
</evidence>
<dbReference type="InterPro" id="IPR010359">
    <property type="entry name" value="IrrE_HExxH"/>
</dbReference>
<dbReference type="PANTHER" id="PTHR43236:SF1">
    <property type="entry name" value="BLL7220 PROTEIN"/>
    <property type="match status" value="1"/>
</dbReference>
<dbReference type="EMBL" id="CAFBLX010000087">
    <property type="protein sequence ID" value="CAB4887364.1"/>
    <property type="molecule type" value="Genomic_DNA"/>
</dbReference>
<dbReference type="Gene3D" id="1.10.10.2910">
    <property type="match status" value="1"/>
</dbReference>
<name>A0A6J7F1B3_9ZZZZ</name>
<organism evidence="4">
    <name type="scientific">freshwater metagenome</name>
    <dbReference type="NCBI Taxonomy" id="449393"/>
    <lineage>
        <taxon>unclassified sequences</taxon>
        <taxon>metagenomes</taxon>
        <taxon>ecological metagenomes</taxon>
    </lineage>
</organism>
<dbReference type="SUPFAM" id="SSF47413">
    <property type="entry name" value="lambda repressor-like DNA-binding domains"/>
    <property type="match status" value="1"/>
</dbReference>
<feature type="region of interest" description="Disordered" evidence="2">
    <location>
        <begin position="387"/>
        <end position="415"/>
    </location>
</feature>
<dbReference type="CDD" id="cd00093">
    <property type="entry name" value="HTH_XRE"/>
    <property type="match status" value="1"/>
</dbReference>
<evidence type="ECO:0000256" key="1">
    <source>
        <dbReference type="ARBA" id="ARBA00007227"/>
    </source>
</evidence>
<gene>
    <name evidence="4" type="ORF">UFOPK3472_01547</name>
</gene>
<reference evidence="4" key="1">
    <citation type="submission" date="2020-05" db="EMBL/GenBank/DDBJ databases">
        <authorList>
            <person name="Chiriac C."/>
            <person name="Salcher M."/>
            <person name="Ghai R."/>
            <person name="Kavagutti S V."/>
        </authorList>
    </citation>
    <scope>NUCLEOTIDE SEQUENCE</scope>
</reference>
<dbReference type="InterPro" id="IPR010982">
    <property type="entry name" value="Lambda_DNA-bd_dom_sf"/>
</dbReference>
<dbReference type="GO" id="GO:0003677">
    <property type="term" value="F:DNA binding"/>
    <property type="evidence" value="ECO:0007669"/>
    <property type="project" value="InterPro"/>
</dbReference>
<comment type="similarity">
    <text evidence="1">Belongs to the short-chain fatty acyl-CoA assimilation regulator (ScfR) family.</text>
</comment>